<organism evidence="2 3">
    <name type="scientific">Senna tora</name>
    <dbReference type="NCBI Taxonomy" id="362788"/>
    <lineage>
        <taxon>Eukaryota</taxon>
        <taxon>Viridiplantae</taxon>
        <taxon>Streptophyta</taxon>
        <taxon>Embryophyta</taxon>
        <taxon>Tracheophyta</taxon>
        <taxon>Spermatophyta</taxon>
        <taxon>Magnoliopsida</taxon>
        <taxon>eudicotyledons</taxon>
        <taxon>Gunneridae</taxon>
        <taxon>Pentapetalae</taxon>
        <taxon>rosids</taxon>
        <taxon>fabids</taxon>
        <taxon>Fabales</taxon>
        <taxon>Fabaceae</taxon>
        <taxon>Caesalpinioideae</taxon>
        <taxon>Cassia clade</taxon>
        <taxon>Senna</taxon>
    </lineage>
</organism>
<protein>
    <submittedName>
        <fullName evidence="2">Uncharacterized protein</fullName>
    </submittedName>
</protein>
<gene>
    <name evidence="2" type="ORF">G2W53_041545</name>
</gene>
<dbReference type="PANTHER" id="PTHR33116">
    <property type="entry name" value="REVERSE TRANSCRIPTASE ZINC-BINDING DOMAIN-CONTAINING PROTEIN-RELATED-RELATED"/>
    <property type="match status" value="1"/>
</dbReference>
<evidence type="ECO:0000313" key="3">
    <source>
        <dbReference type="Proteomes" id="UP000634136"/>
    </source>
</evidence>
<sequence length="171" mass="18459">MGASMDDLACCPGIGERKSTFSGGLAARDGGLVADDQRRRFGGWPTGGGGPAGDGRRWRSGGRPTGEKDPQNCSSVKKVLEKYATLAGQVLNKDKSIVIFSPNTPRQFKRMMASILGAKTSNKLGRYLGVKVDNRFNSANLFNEMVEKVESKLAGEYLRGLSTLVRCRTPE</sequence>
<feature type="compositionally biased region" description="Gly residues" evidence="1">
    <location>
        <begin position="44"/>
        <end position="53"/>
    </location>
</feature>
<feature type="region of interest" description="Disordered" evidence="1">
    <location>
        <begin position="36"/>
        <end position="74"/>
    </location>
</feature>
<name>A0A834SFC2_9FABA</name>
<proteinExistence type="predicted"/>
<dbReference type="PANTHER" id="PTHR33116:SF86">
    <property type="entry name" value="REVERSE TRANSCRIPTASE DOMAIN-CONTAINING PROTEIN"/>
    <property type="match status" value="1"/>
</dbReference>
<accession>A0A834SFC2</accession>
<evidence type="ECO:0000313" key="2">
    <source>
        <dbReference type="EMBL" id="KAF7802434.1"/>
    </source>
</evidence>
<keyword evidence="3" id="KW-1185">Reference proteome</keyword>
<dbReference type="AlphaFoldDB" id="A0A834SFC2"/>
<evidence type="ECO:0000256" key="1">
    <source>
        <dbReference type="SAM" id="MobiDB-lite"/>
    </source>
</evidence>
<comment type="caution">
    <text evidence="2">The sequence shown here is derived from an EMBL/GenBank/DDBJ whole genome shotgun (WGS) entry which is preliminary data.</text>
</comment>
<reference evidence="2" key="1">
    <citation type="submission" date="2020-09" db="EMBL/GenBank/DDBJ databases">
        <title>Genome-Enabled Discovery of Anthraquinone Biosynthesis in Senna tora.</title>
        <authorList>
            <person name="Kang S.-H."/>
            <person name="Pandey R.P."/>
            <person name="Lee C.-M."/>
            <person name="Sim J.-S."/>
            <person name="Jeong J.-T."/>
            <person name="Choi B.-S."/>
            <person name="Jung M."/>
            <person name="Ginzburg D."/>
            <person name="Zhao K."/>
            <person name="Won S.Y."/>
            <person name="Oh T.-J."/>
            <person name="Yu Y."/>
            <person name="Kim N.-H."/>
            <person name="Lee O.R."/>
            <person name="Lee T.-H."/>
            <person name="Bashyal P."/>
            <person name="Kim T.-S."/>
            <person name="Lee W.-H."/>
            <person name="Kawkins C."/>
            <person name="Kim C.-K."/>
            <person name="Kim J.S."/>
            <person name="Ahn B.O."/>
            <person name="Rhee S.Y."/>
            <person name="Sohng J.K."/>
        </authorList>
    </citation>
    <scope>NUCLEOTIDE SEQUENCE</scope>
    <source>
        <tissue evidence="2">Leaf</tissue>
    </source>
</reference>
<dbReference type="Proteomes" id="UP000634136">
    <property type="component" value="Unassembled WGS sequence"/>
</dbReference>
<dbReference type="EMBL" id="JAAIUW010000013">
    <property type="protein sequence ID" value="KAF7802434.1"/>
    <property type="molecule type" value="Genomic_DNA"/>
</dbReference>
<dbReference type="OrthoDB" id="1936608at2759"/>